<dbReference type="EMBL" id="KL142374">
    <property type="protein sequence ID" value="KDR78711.1"/>
    <property type="molecule type" value="Genomic_DNA"/>
</dbReference>
<evidence type="ECO:0000259" key="7">
    <source>
        <dbReference type="PROSITE" id="PS50850"/>
    </source>
</evidence>
<evidence type="ECO:0000313" key="8">
    <source>
        <dbReference type="EMBL" id="KDR78711.1"/>
    </source>
</evidence>
<dbReference type="GO" id="GO:0022857">
    <property type="term" value="F:transmembrane transporter activity"/>
    <property type="evidence" value="ECO:0007669"/>
    <property type="project" value="InterPro"/>
</dbReference>
<dbReference type="SUPFAM" id="SSF103473">
    <property type="entry name" value="MFS general substrate transporter"/>
    <property type="match status" value="1"/>
</dbReference>
<protein>
    <recommendedName>
        <fullName evidence="7">Major facilitator superfamily (MFS) profile domain-containing protein</fullName>
    </recommendedName>
</protein>
<dbReference type="AlphaFoldDB" id="A0A067T6E2"/>
<feature type="domain" description="Major facilitator superfamily (MFS) profile" evidence="7">
    <location>
        <begin position="64"/>
        <end position="196"/>
    </location>
</feature>
<accession>A0A067T6E2</accession>
<keyword evidence="9" id="KW-1185">Reference proteome</keyword>
<evidence type="ECO:0000313" key="9">
    <source>
        <dbReference type="Proteomes" id="UP000027222"/>
    </source>
</evidence>
<comment type="subcellular location">
    <subcellularLocation>
        <location evidence="1">Membrane</location>
        <topology evidence="1">Multi-pass membrane protein</topology>
    </subcellularLocation>
</comment>
<feature type="transmembrane region" description="Helical" evidence="6">
    <location>
        <begin position="127"/>
        <end position="146"/>
    </location>
</feature>
<evidence type="ECO:0000256" key="5">
    <source>
        <dbReference type="ARBA" id="ARBA00023136"/>
    </source>
</evidence>
<dbReference type="OrthoDB" id="3936150at2759"/>
<dbReference type="GO" id="GO:0016020">
    <property type="term" value="C:membrane"/>
    <property type="evidence" value="ECO:0007669"/>
    <property type="project" value="UniProtKB-SubCell"/>
</dbReference>
<evidence type="ECO:0000256" key="4">
    <source>
        <dbReference type="ARBA" id="ARBA00022989"/>
    </source>
</evidence>
<evidence type="ECO:0000256" key="6">
    <source>
        <dbReference type="SAM" id="Phobius"/>
    </source>
</evidence>
<feature type="transmembrane region" description="Helical" evidence="6">
    <location>
        <begin position="152"/>
        <end position="175"/>
    </location>
</feature>
<feature type="transmembrane region" description="Helical" evidence="6">
    <location>
        <begin position="64"/>
        <end position="86"/>
    </location>
</feature>
<dbReference type="PROSITE" id="PS50850">
    <property type="entry name" value="MFS"/>
    <property type="match status" value="1"/>
</dbReference>
<sequence length="196" mass="21710">MAHNEKETNETSLRSRTSDLETQMDDLTKLNPESGVNRAYELKCELLNKCLQEEIGFGRYQVELFVLTGFGWMADNIWLQGVAIVLPQVQQELNPVRVEFATLALYVGLILGASTWGVLADLIGRRVSFNITLFLAGVFGIASAASPNFTTFGALLACLGFGVGGNLPVDGALYLEFIPGSHQWTLWRCWERTPLH</sequence>
<dbReference type="InterPro" id="IPR036259">
    <property type="entry name" value="MFS_trans_sf"/>
</dbReference>
<feature type="transmembrane region" description="Helical" evidence="6">
    <location>
        <begin position="98"/>
        <end position="120"/>
    </location>
</feature>
<evidence type="ECO:0000256" key="2">
    <source>
        <dbReference type="ARBA" id="ARBA00022448"/>
    </source>
</evidence>
<proteinExistence type="predicted"/>
<keyword evidence="4 6" id="KW-1133">Transmembrane helix</keyword>
<evidence type="ECO:0000256" key="1">
    <source>
        <dbReference type="ARBA" id="ARBA00004141"/>
    </source>
</evidence>
<keyword evidence="2" id="KW-0813">Transport</keyword>
<organism evidence="8 9">
    <name type="scientific">Galerina marginata (strain CBS 339.88)</name>
    <dbReference type="NCBI Taxonomy" id="685588"/>
    <lineage>
        <taxon>Eukaryota</taxon>
        <taxon>Fungi</taxon>
        <taxon>Dikarya</taxon>
        <taxon>Basidiomycota</taxon>
        <taxon>Agaricomycotina</taxon>
        <taxon>Agaricomycetes</taxon>
        <taxon>Agaricomycetidae</taxon>
        <taxon>Agaricales</taxon>
        <taxon>Agaricineae</taxon>
        <taxon>Strophariaceae</taxon>
        <taxon>Galerina</taxon>
    </lineage>
</organism>
<dbReference type="HOGENOM" id="CLU_1390338_0_0_1"/>
<name>A0A067T6E2_GALM3</name>
<dbReference type="InterPro" id="IPR020846">
    <property type="entry name" value="MFS_dom"/>
</dbReference>
<dbReference type="STRING" id="685588.A0A067T6E2"/>
<keyword evidence="3 6" id="KW-0812">Transmembrane</keyword>
<evidence type="ECO:0000256" key="3">
    <source>
        <dbReference type="ARBA" id="ARBA00022692"/>
    </source>
</evidence>
<reference evidence="9" key="1">
    <citation type="journal article" date="2014" name="Proc. Natl. Acad. Sci. U.S.A.">
        <title>Extensive sampling of basidiomycete genomes demonstrates inadequacy of the white-rot/brown-rot paradigm for wood decay fungi.</title>
        <authorList>
            <person name="Riley R."/>
            <person name="Salamov A.A."/>
            <person name="Brown D.W."/>
            <person name="Nagy L.G."/>
            <person name="Floudas D."/>
            <person name="Held B.W."/>
            <person name="Levasseur A."/>
            <person name="Lombard V."/>
            <person name="Morin E."/>
            <person name="Otillar R."/>
            <person name="Lindquist E.A."/>
            <person name="Sun H."/>
            <person name="LaButti K.M."/>
            <person name="Schmutz J."/>
            <person name="Jabbour D."/>
            <person name="Luo H."/>
            <person name="Baker S.E."/>
            <person name="Pisabarro A.G."/>
            <person name="Walton J.D."/>
            <person name="Blanchette R.A."/>
            <person name="Henrissat B."/>
            <person name="Martin F."/>
            <person name="Cullen D."/>
            <person name="Hibbett D.S."/>
            <person name="Grigoriev I.V."/>
        </authorList>
    </citation>
    <scope>NUCLEOTIDE SEQUENCE [LARGE SCALE GENOMIC DNA]</scope>
    <source>
        <strain evidence="9">CBS 339.88</strain>
    </source>
</reference>
<dbReference type="Proteomes" id="UP000027222">
    <property type="component" value="Unassembled WGS sequence"/>
</dbReference>
<dbReference type="PANTHER" id="PTHR23511">
    <property type="entry name" value="SYNAPTIC VESICLE GLYCOPROTEIN 2"/>
    <property type="match status" value="1"/>
</dbReference>
<gene>
    <name evidence="8" type="ORF">GALMADRAFT_1264164</name>
</gene>
<keyword evidence="5 6" id="KW-0472">Membrane</keyword>
<dbReference type="PANTHER" id="PTHR23511:SF5">
    <property type="entry name" value="MAJOR FACILITATOR-TYPE TRANSPORTER HXNZ-RELATED"/>
    <property type="match status" value="1"/>
</dbReference>
<dbReference type="Gene3D" id="1.20.1250.20">
    <property type="entry name" value="MFS general substrate transporter like domains"/>
    <property type="match status" value="1"/>
</dbReference>